<dbReference type="PANTHER" id="PTHR12215">
    <property type="entry name" value="PHOSPHOPANTETHEINE TRANSFERASE"/>
    <property type="match status" value="1"/>
</dbReference>
<evidence type="ECO:0000256" key="2">
    <source>
        <dbReference type="ARBA" id="ARBA00022679"/>
    </source>
</evidence>
<evidence type="ECO:0000313" key="4">
    <source>
        <dbReference type="EMBL" id="GAA5083463.1"/>
    </source>
</evidence>
<reference evidence="5" key="1">
    <citation type="journal article" date="2019" name="Int. J. Syst. Evol. Microbiol.">
        <title>The Global Catalogue of Microorganisms (GCM) 10K type strain sequencing project: providing services to taxonomists for standard genome sequencing and annotation.</title>
        <authorList>
            <consortium name="The Broad Institute Genomics Platform"/>
            <consortium name="The Broad Institute Genome Sequencing Center for Infectious Disease"/>
            <person name="Wu L."/>
            <person name="Ma J."/>
        </authorList>
    </citation>
    <scope>NUCLEOTIDE SEQUENCE [LARGE SCALE GENOMIC DNA]</scope>
    <source>
        <strain evidence="5">JCM 18019</strain>
    </source>
</reference>
<dbReference type="InterPro" id="IPR008278">
    <property type="entry name" value="4-PPantetheinyl_Trfase_dom"/>
</dbReference>
<evidence type="ECO:0000256" key="1">
    <source>
        <dbReference type="ARBA" id="ARBA00010990"/>
    </source>
</evidence>
<dbReference type="SUPFAM" id="SSF56214">
    <property type="entry name" value="4'-phosphopantetheinyl transferase"/>
    <property type="match status" value="2"/>
</dbReference>
<dbReference type="InterPro" id="IPR037143">
    <property type="entry name" value="4-PPantetheinyl_Trfase_dom_sf"/>
</dbReference>
<organism evidence="4 5">
    <name type="scientific">Chryseobacterium ginsengisoli</name>
    <dbReference type="NCBI Taxonomy" id="363853"/>
    <lineage>
        <taxon>Bacteria</taxon>
        <taxon>Pseudomonadati</taxon>
        <taxon>Bacteroidota</taxon>
        <taxon>Flavobacteriia</taxon>
        <taxon>Flavobacteriales</taxon>
        <taxon>Weeksellaceae</taxon>
        <taxon>Chryseobacterium group</taxon>
        <taxon>Chryseobacterium</taxon>
    </lineage>
</organism>
<protein>
    <recommendedName>
        <fullName evidence="3">4'-phosphopantetheinyl transferase domain-containing protein</fullName>
    </recommendedName>
</protein>
<dbReference type="Proteomes" id="UP001500353">
    <property type="component" value="Unassembled WGS sequence"/>
</dbReference>
<dbReference type="EMBL" id="BAABHX010000001">
    <property type="protein sequence ID" value="GAA5083463.1"/>
    <property type="molecule type" value="Genomic_DNA"/>
</dbReference>
<gene>
    <name evidence="4" type="ORF">GCM10023210_02170</name>
</gene>
<keyword evidence="2" id="KW-0808">Transferase</keyword>
<dbReference type="PANTHER" id="PTHR12215:SF10">
    <property type="entry name" value="L-AMINOADIPATE-SEMIALDEHYDE DEHYDROGENASE-PHOSPHOPANTETHEINYL TRANSFERASE"/>
    <property type="match status" value="1"/>
</dbReference>
<comment type="similarity">
    <text evidence="1">Belongs to the P-Pant transferase superfamily. Gsp/Sfp/HetI/AcpT family.</text>
</comment>
<keyword evidence="5" id="KW-1185">Reference proteome</keyword>
<proteinExistence type="inferred from homology"/>
<evidence type="ECO:0000259" key="3">
    <source>
        <dbReference type="Pfam" id="PF01648"/>
    </source>
</evidence>
<dbReference type="Pfam" id="PF01648">
    <property type="entry name" value="ACPS"/>
    <property type="match status" value="1"/>
</dbReference>
<feature type="domain" description="4'-phosphopantetheinyl transferase" evidence="3">
    <location>
        <begin position="104"/>
        <end position="183"/>
    </location>
</feature>
<dbReference type="Gene3D" id="3.90.470.20">
    <property type="entry name" value="4'-phosphopantetheinyl transferase domain"/>
    <property type="match status" value="2"/>
</dbReference>
<sequence length="211" mass="24535">MLNILYSYIDKEKHTFFLDKELLGMPLDFQQKVLKYKKWENQQAAILGRTLLNTLIKTSGFNLSIDNLVYGLNQKPYFKSSKIYFNISHTEDIVICAITDINEIGIDIEKTREIDVYNFENLLTENEWKSVNNSPKPSDSFISLWTKKEAIIKASGYGLSLNLDSFEIRNNKTEIKNESYSVEEIFINEEYKCHVAIKGDLPKILEVKLFI</sequence>
<comment type="caution">
    <text evidence="4">The sequence shown here is derived from an EMBL/GenBank/DDBJ whole genome shotgun (WGS) entry which is preliminary data.</text>
</comment>
<dbReference type="InterPro" id="IPR050559">
    <property type="entry name" value="P-Pant_transferase_sf"/>
</dbReference>
<dbReference type="RefSeq" id="WP_345199762.1">
    <property type="nucleotide sequence ID" value="NZ_BAABHX010000001.1"/>
</dbReference>
<evidence type="ECO:0000313" key="5">
    <source>
        <dbReference type="Proteomes" id="UP001500353"/>
    </source>
</evidence>
<accession>A0ABP9LUI2</accession>
<name>A0ABP9LUI2_9FLAO</name>